<accession>A0A2H0C1C1</accession>
<gene>
    <name evidence="1" type="ORF">COW97_01105</name>
</gene>
<evidence type="ECO:0000313" key="1">
    <source>
        <dbReference type="EMBL" id="PIP63704.1"/>
    </source>
</evidence>
<dbReference type="EMBL" id="PCTC01000019">
    <property type="protein sequence ID" value="PIP63704.1"/>
    <property type="molecule type" value="Genomic_DNA"/>
</dbReference>
<dbReference type="Proteomes" id="UP000229699">
    <property type="component" value="Unassembled WGS sequence"/>
</dbReference>
<proteinExistence type="predicted"/>
<evidence type="ECO:0000313" key="2">
    <source>
        <dbReference type="Proteomes" id="UP000229699"/>
    </source>
</evidence>
<protein>
    <submittedName>
        <fullName evidence="1">Uncharacterized protein</fullName>
    </submittedName>
</protein>
<organism evidence="1 2">
    <name type="scientific">Candidatus Roizmanbacteria bacterium CG22_combo_CG10-13_8_21_14_all_34_12</name>
    <dbReference type="NCBI Taxonomy" id="1974860"/>
    <lineage>
        <taxon>Bacteria</taxon>
        <taxon>Candidatus Roizmaniibacteriota</taxon>
    </lineage>
</organism>
<dbReference type="AlphaFoldDB" id="A0A2H0C1C1"/>
<name>A0A2H0C1C1_9BACT</name>
<reference evidence="1 2" key="1">
    <citation type="submission" date="2017-09" db="EMBL/GenBank/DDBJ databases">
        <title>Depth-based differentiation of microbial function through sediment-hosted aquifers and enrichment of novel symbionts in the deep terrestrial subsurface.</title>
        <authorList>
            <person name="Probst A.J."/>
            <person name="Ladd B."/>
            <person name="Jarett J.K."/>
            <person name="Geller-Mcgrath D.E."/>
            <person name="Sieber C.M."/>
            <person name="Emerson J.B."/>
            <person name="Anantharaman K."/>
            <person name="Thomas B.C."/>
            <person name="Malmstrom R."/>
            <person name="Stieglmeier M."/>
            <person name="Klingl A."/>
            <person name="Woyke T."/>
            <person name="Ryan C.M."/>
            <person name="Banfield J.F."/>
        </authorList>
    </citation>
    <scope>NUCLEOTIDE SEQUENCE [LARGE SCALE GENOMIC DNA]</scope>
    <source>
        <strain evidence="1">CG22_combo_CG10-13_8_21_14_all_34_12</strain>
    </source>
</reference>
<comment type="caution">
    <text evidence="1">The sequence shown here is derived from an EMBL/GenBank/DDBJ whole genome shotgun (WGS) entry which is preliminary data.</text>
</comment>
<sequence>MEREKDKLNVKVDTEWERLLKSTEPADMRKLAELENKAAGHLDKLLEGVPQHLRTNDTVDQYKKQRLEDLKIKFGKIEFTDPARWLALKTSEGLIKSAESKLGVEIGADGKVIRRIAENNKEVETEKKARDLLLKQKLMDEGNILSSLMKSELGVEVTSKALKDKGLQASVKSGRRGAIERVGARMDSLQYQRELQEAAKKQADSKLGTRTKKYRVGIGTPVRTAKWLFGSVRGGDATTKVLDEGVIHAEAAGLAILAVKGMDKLTDMIHLKEMATQRALDLAPENLKTALGLAKTTAETFVGQVGAGNIPGGDASIGQQNSAWNMVHQAKDLINNAPRVIENLKKTGSIVNTLAPYAAVAAAAGRERASRIWQAAGRIGKKQS</sequence>